<feature type="region of interest" description="Disordered" evidence="1">
    <location>
        <begin position="130"/>
        <end position="151"/>
    </location>
</feature>
<gene>
    <name evidence="3" type="ORF">PPNO1_LOCUS2594</name>
</gene>
<protein>
    <recommendedName>
        <fullName evidence="2">BAR domain-containing protein</fullName>
    </recommendedName>
</protein>
<proteinExistence type="predicted"/>
<dbReference type="InterPro" id="IPR027267">
    <property type="entry name" value="AH/BAR_dom_sf"/>
</dbReference>
<evidence type="ECO:0000256" key="1">
    <source>
        <dbReference type="SAM" id="MobiDB-lite"/>
    </source>
</evidence>
<feature type="region of interest" description="Disordered" evidence="1">
    <location>
        <begin position="209"/>
        <end position="384"/>
    </location>
</feature>
<reference evidence="3" key="1">
    <citation type="submission" date="2022-11" db="EMBL/GenBank/DDBJ databases">
        <authorList>
            <person name="Scott C."/>
            <person name="Bruce N."/>
        </authorList>
    </citation>
    <scope>NUCLEOTIDE SEQUENCE</scope>
</reference>
<dbReference type="Gene3D" id="1.20.1270.60">
    <property type="entry name" value="Arfaptin homology (AH) domain/BAR domain"/>
    <property type="match status" value="1"/>
</dbReference>
<accession>A0A9P1M939</accession>
<dbReference type="OrthoDB" id="14167at2759"/>
<dbReference type="SMART" id="SM00721">
    <property type="entry name" value="BAR"/>
    <property type="match status" value="1"/>
</dbReference>
<feature type="compositionally biased region" description="Basic and acidic residues" evidence="1">
    <location>
        <begin position="139"/>
        <end position="151"/>
    </location>
</feature>
<name>A0A9P1M939_9PEZI</name>
<evidence type="ECO:0000313" key="3">
    <source>
        <dbReference type="EMBL" id="CAI4212848.1"/>
    </source>
</evidence>
<evidence type="ECO:0000259" key="2">
    <source>
        <dbReference type="PROSITE" id="PS51021"/>
    </source>
</evidence>
<feature type="compositionally biased region" description="Pro residues" evidence="1">
    <location>
        <begin position="361"/>
        <end position="378"/>
    </location>
</feature>
<dbReference type="PROSITE" id="PS51021">
    <property type="entry name" value="BAR"/>
    <property type="match status" value="1"/>
</dbReference>
<dbReference type="SUPFAM" id="SSF103657">
    <property type="entry name" value="BAR/IMD domain-like"/>
    <property type="match status" value="1"/>
</dbReference>
<organism evidence="3 4">
    <name type="scientific">Parascedosporium putredinis</name>
    <dbReference type="NCBI Taxonomy" id="1442378"/>
    <lineage>
        <taxon>Eukaryota</taxon>
        <taxon>Fungi</taxon>
        <taxon>Dikarya</taxon>
        <taxon>Ascomycota</taxon>
        <taxon>Pezizomycotina</taxon>
        <taxon>Sordariomycetes</taxon>
        <taxon>Hypocreomycetidae</taxon>
        <taxon>Microascales</taxon>
        <taxon>Microascaceae</taxon>
        <taxon>Parascedosporium</taxon>
    </lineage>
</organism>
<dbReference type="GO" id="GO:0005737">
    <property type="term" value="C:cytoplasm"/>
    <property type="evidence" value="ECO:0007669"/>
    <property type="project" value="InterPro"/>
</dbReference>
<dbReference type="EMBL" id="CALLCH030000006">
    <property type="protein sequence ID" value="CAI4212848.1"/>
    <property type="molecule type" value="Genomic_DNA"/>
</dbReference>
<feature type="domain" description="BAR" evidence="2">
    <location>
        <begin position="1"/>
        <end position="213"/>
    </location>
</feature>
<comment type="caution">
    <text evidence="3">The sequence shown here is derived from an EMBL/GenBank/DDBJ whole genome shotgun (WGS) entry which is preliminary data.</text>
</comment>
<feature type="compositionally biased region" description="Low complexity" evidence="1">
    <location>
        <begin position="254"/>
        <end position="266"/>
    </location>
</feature>
<dbReference type="InterPro" id="IPR004148">
    <property type="entry name" value="BAR_dom"/>
</dbReference>
<keyword evidence="4" id="KW-1185">Reference proteome</keyword>
<dbReference type="AlphaFoldDB" id="A0A9P1M939"/>
<feature type="compositionally biased region" description="Low complexity" evidence="1">
    <location>
        <begin position="325"/>
        <end position="334"/>
    </location>
</feature>
<feature type="compositionally biased region" description="Low complexity" evidence="1">
    <location>
        <begin position="342"/>
        <end position="360"/>
    </location>
</feature>
<sequence>MGGEARTSHSDEFKMLETEMALRIDGAERLHRSTTAYVKWAGRRTEVLDDKEKGLPGSYLGRTMMSHGEDFESDSEYGNTLIAVGRTNERIASIQEQYTSDITATWLESLNRSLAMMKDYQLESRRLAYDTSTTKAQRSKREDFRLEEEARSSRAKFDEANEDVLRRMQDIKEAESDSLRELSAFLDAQLDFHERCADELRRAREEIMTATPSAGGYSHSSGPPSPSPSRMASFRAAPARRPPPEVPTRSQTFSRSNSVASGASAAAPPPRLERRVSSHQMVPVGNMRSQLRPIGRINTDVATSPRNGGGSNVFADGYDDETPDSGSPSPGWGPDRCASPATSHSSWGKSTTGSGSGYRKAPPPPPPCRSKKPPPPIPAKREFY</sequence>
<feature type="compositionally biased region" description="Low complexity" evidence="1">
    <location>
        <begin position="212"/>
        <end position="239"/>
    </location>
</feature>
<evidence type="ECO:0000313" key="4">
    <source>
        <dbReference type="Proteomes" id="UP000838763"/>
    </source>
</evidence>
<dbReference type="Pfam" id="PF03114">
    <property type="entry name" value="BAR"/>
    <property type="match status" value="1"/>
</dbReference>
<dbReference type="Proteomes" id="UP000838763">
    <property type="component" value="Unassembled WGS sequence"/>
</dbReference>